<evidence type="ECO:0000256" key="1">
    <source>
        <dbReference type="ARBA" id="ARBA00022679"/>
    </source>
</evidence>
<keyword evidence="5" id="KW-0378">Hydrolase</keyword>
<dbReference type="CDD" id="cd09274">
    <property type="entry name" value="RNase_HI_RT_Ty3"/>
    <property type="match status" value="1"/>
</dbReference>
<dbReference type="AlphaFoldDB" id="A0A8J6D7B6"/>
<evidence type="ECO:0000313" key="10">
    <source>
        <dbReference type="Proteomes" id="UP000701853"/>
    </source>
</evidence>
<evidence type="ECO:0000259" key="7">
    <source>
        <dbReference type="Pfam" id="PF17917"/>
    </source>
</evidence>
<dbReference type="SUPFAM" id="SSF56672">
    <property type="entry name" value="DNA/RNA polymerases"/>
    <property type="match status" value="1"/>
</dbReference>
<dbReference type="Gene3D" id="3.30.420.10">
    <property type="entry name" value="Ribonuclease H-like superfamily/Ribonuclease H"/>
    <property type="match status" value="1"/>
</dbReference>
<dbReference type="Pfam" id="PF24626">
    <property type="entry name" value="SH3_Tf2-1"/>
    <property type="match status" value="1"/>
</dbReference>
<sequence>MKELQKQVAELMEKGYIRESLSLCAIPVLLVPKKDSSWRIGAQLFSKIDLKSGYHKICMREGDEWKTAFKTKYGLYECKSLEDHFQHLRTVLEVLRKEVKEINECRVQQVLAKEFSLVDKLLQKTFEVECDASRIGIKVVLMQDGRPVAYFSEKLNGATLNYLTYDKEMYALIRALETWQHYLWQKEFVIHTDHEALKHLKGQTKLNKRHAKWVKYLESFPYVIKYKKGKKYCYRRIITKDLSYYHLRSRHKIFKSFLEDIVEQVRHQIAIFDDVPPPNGWPNGEEFEAVGRECLPHVEFAYNRTIHSTTKHSPFEVVYGFNPITPLDLVPMASNQLVHVDGKKKANFVKQLHKNVKDNIKRRTKQYVRGANKGADGPFQVLEWINDNVYKLDLPSEYGVSASFNVADLSPFDVGPITRAGAKRFQKVLSSYIALVGDANLAASCYKSVRQHRAWPKLEGLKCKMKFDFSSTSLA</sequence>
<dbReference type="PANTHER" id="PTHR35046">
    <property type="entry name" value="ZINC KNUCKLE (CCHC-TYPE) FAMILY PROTEIN"/>
    <property type="match status" value="1"/>
</dbReference>
<proteinExistence type="predicted"/>
<keyword evidence="1" id="KW-0808">Transferase</keyword>
<comment type="caution">
    <text evidence="9">The sequence shown here is derived from an EMBL/GenBank/DDBJ whole genome shotgun (WGS) entry which is preliminary data.</text>
</comment>
<dbReference type="OrthoDB" id="2286242at2759"/>
<keyword evidence="4" id="KW-0255">Endonuclease</keyword>
<dbReference type="GO" id="GO:0003964">
    <property type="term" value="F:RNA-directed DNA polymerase activity"/>
    <property type="evidence" value="ECO:0007669"/>
    <property type="project" value="UniProtKB-KW"/>
</dbReference>
<dbReference type="Gene3D" id="3.30.70.270">
    <property type="match status" value="1"/>
</dbReference>
<dbReference type="InterPro" id="IPR043128">
    <property type="entry name" value="Rev_trsase/Diguanyl_cyclase"/>
</dbReference>
<dbReference type="EMBL" id="JAHUZN010000002">
    <property type="protein sequence ID" value="KAG8501187.1"/>
    <property type="molecule type" value="Genomic_DNA"/>
</dbReference>
<keyword evidence="10" id="KW-1185">Reference proteome</keyword>
<evidence type="ECO:0008006" key="11">
    <source>
        <dbReference type="Google" id="ProtNLM"/>
    </source>
</evidence>
<dbReference type="PANTHER" id="PTHR35046:SF9">
    <property type="entry name" value="RNA-DIRECTED DNA POLYMERASE"/>
    <property type="match status" value="1"/>
</dbReference>
<dbReference type="InterPro" id="IPR043502">
    <property type="entry name" value="DNA/RNA_pol_sf"/>
</dbReference>
<evidence type="ECO:0000313" key="9">
    <source>
        <dbReference type="EMBL" id="KAG8501187.1"/>
    </source>
</evidence>
<dbReference type="Pfam" id="PF17917">
    <property type="entry name" value="RT_RNaseH"/>
    <property type="match status" value="1"/>
</dbReference>
<dbReference type="InterPro" id="IPR041373">
    <property type="entry name" value="RT_RNaseH"/>
</dbReference>
<protein>
    <recommendedName>
        <fullName evidence="11">Reverse transcriptase RNase H-like domain-containing protein</fullName>
    </recommendedName>
</protein>
<dbReference type="GO" id="GO:0016787">
    <property type="term" value="F:hydrolase activity"/>
    <property type="evidence" value="ECO:0007669"/>
    <property type="project" value="UniProtKB-KW"/>
</dbReference>
<accession>A0A8J6D7B6</accession>
<feature type="domain" description="Reverse transcriptase RNase H-like" evidence="7">
    <location>
        <begin position="123"/>
        <end position="220"/>
    </location>
</feature>
<dbReference type="Gene3D" id="3.10.10.10">
    <property type="entry name" value="HIV Type 1 Reverse Transcriptase, subunit A, domain 1"/>
    <property type="match status" value="2"/>
</dbReference>
<feature type="domain" description="Tf2-1-like SH3-like" evidence="8">
    <location>
        <begin position="375"/>
        <end position="412"/>
    </location>
</feature>
<dbReference type="InterPro" id="IPR036397">
    <property type="entry name" value="RNaseH_sf"/>
</dbReference>
<keyword evidence="6" id="KW-0695">RNA-directed DNA polymerase</keyword>
<dbReference type="GO" id="GO:0003676">
    <property type="term" value="F:nucleic acid binding"/>
    <property type="evidence" value="ECO:0007669"/>
    <property type="project" value="InterPro"/>
</dbReference>
<evidence type="ECO:0000256" key="5">
    <source>
        <dbReference type="ARBA" id="ARBA00022801"/>
    </source>
</evidence>
<gene>
    <name evidence="9" type="ORF">CXB51_003299</name>
</gene>
<evidence type="ECO:0000256" key="3">
    <source>
        <dbReference type="ARBA" id="ARBA00022722"/>
    </source>
</evidence>
<keyword evidence="2" id="KW-0548">Nucleotidyltransferase</keyword>
<keyword evidence="3" id="KW-0540">Nuclease</keyword>
<evidence type="ECO:0000256" key="2">
    <source>
        <dbReference type="ARBA" id="ARBA00022695"/>
    </source>
</evidence>
<evidence type="ECO:0000259" key="8">
    <source>
        <dbReference type="Pfam" id="PF24626"/>
    </source>
</evidence>
<evidence type="ECO:0000256" key="6">
    <source>
        <dbReference type="ARBA" id="ARBA00022918"/>
    </source>
</evidence>
<dbReference type="InterPro" id="IPR056924">
    <property type="entry name" value="SH3_Tf2-1"/>
</dbReference>
<dbReference type="GO" id="GO:0004519">
    <property type="term" value="F:endonuclease activity"/>
    <property type="evidence" value="ECO:0007669"/>
    <property type="project" value="UniProtKB-KW"/>
</dbReference>
<reference evidence="9 10" key="1">
    <citation type="journal article" date="2021" name="bioRxiv">
        <title>The Gossypium anomalum genome as a resource for cotton improvement and evolutionary analysis of hybrid incompatibility.</title>
        <authorList>
            <person name="Grover C.E."/>
            <person name="Yuan D."/>
            <person name="Arick M.A."/>
            <person name="Miller E.R."/>
            <person name="Hu G."/>
            <person name="Peterson D.G."/>
            <person name="Wendel J.F."/>
            <person name="Udall J.A."/>
        </authorList>
    </citation>
    <scope>NUCLEOTIDE SEQUENCE [LARGE SCALE GENOMIC DNA]</scope>
    <source>
        <strain evidence="9">JFW-Udall</strain>
        <tissue evidence="9">Leaf</tissue>
    </source>
</reference>
<organism evidence="9 10">
    <name type="scientific">Gossypium anomalum</name>
    <dbReference type="NCBI Taxonomy" id="47600"/>
    <lineage>
        <taxon>Eukaryota</taxon>
        <taxon>Viridiplantae</taxon>
        <taxon>Streptophyta</taxon>
        <taxon>Embryophyta</taxon>
        <taxon>Tracheophyta</taxon>
        <taxon>Spermatophyta</taxon>
        <taxon>Magnoliopsida</taxon>
        <taxon>eudicotyledons</taxon>
        <taxon>Gunneridae</taxon>
        <taxon>Pentapetalae</taxon>
        <taxon>rosids</taxon>
        <taxon>malvids</taxon>
        <taxon>Malvales</taxon>
        <taxon>Malvaceae</taxon>
        <taxon>Malvoideae</taxon>
        <taxon>Gossypium</taxon>
    </lineage>
</organism>
<dbReference type="Proteomes" id="UP000701853">
    <property type="component" value="Chromosome 2"/>
</dbReference>
<name>A0A8J6D7B6_9ROSI</name>
<evidence type="ECO:0000256" key="4">
    <source>
        <dbReference type="ARBA" id="ARBA00022759"/>
    </source>
</evidence>